<evidence type="ECO:0000313" key="8">
    <source>
        <dbReference type="Proteomes" id="UP001153737"/>
    </source>
</evidence>
<evidence type="ECO:0000256" key="2">
    <source>
        <dbReference type="ARBA" id="ARBA00007165"/>
    </source>
</evidence>
<dbReference type="PANTHER" id="PTHR23427">
    <property type="entry name" value="SURFEIT LOCUS PROTEIN"/>
    <property type="match status" value="1"/>
</dbReference>
<name>A0A9N9SJ18_PHACE</name>
<dbReference type="InterPro" id="IPR045214">
    <property type="entry name" value="Surf1/Surf4"/>
</dbReference>
<keyword evidence="8" id="KW-1185">Reference proteome</keyword>
<evidence type="ECO:0000256" key="1">
    <source>
        <dbReference type="ARBA" id="ARBA00004370"/>
    </source>
</evidence>
<dbReference type="OrthoDB" id="10040024at2759"/>
<evidence type="ECO:0000256" key="4">
    <source>
        <dbReference type="ARBA" id="ARBA00022989"/>
    </source>
</evidence>
<dbReference type="CDD" id="cd06662">
    <property type="entry name" value="SURF1"/>
    <property type="match status" value="1"/>
</dbReference>
<comment type="caution">
    <text evidence="6">Lacks conserved residue(s) required for the propagation of feature annotation.</text>
</comment>
<proteinExistence type="inferred from homology"/>
<reference evidence="7" key="2">
    <citation type="submission" date="2022-10" db="EMBL/GenBank/DDBJ databases">
        <authorList>
            <consortium name="ENA_rothamsted_submissions"/>
            <consortium name="culmorum"/>
            <person name="King R."/>
        </authorList>
    </citation>
    <scope>NUCLEOTIDE SEQUENCE</scope>
</reference>
<evidence type="ECO:0000256" key="3">
    <source>
        <dbReference type="ARBA" id="ARBA00022692"/>
    </source>
</evidence>
<dbReference type="GO" id="GO:0033617">
    <property type="term" value="P:mitochondrial respiratory chain complex IV assembly"/>
    <property type="evidence" value="ECO:0007669"/>
    <property type="project" value="TreeGrafter"/>
</dbReference>
<dbReference type="PROSITE" id="PS50895">
    <property type="entry name" value="SURF1"/>
    <property type="match status" value="1"/>
</dbReference>
<organism evidence="7 8">
    <name type="scientific">Phaedon cochleariae</name>
    <name type="common">Mustard beetle</name>
    <dbReference type="NCBI Taxonomy" id="80249"/>
    <lineage>
        <taxon>Eukaryota</taxon>
        <taxon>Metazoa</taxon>
        <taxon>Ecdysozoa</taxon>
        <taxon>Arthropoda</taxon>
        <taxon>Hexapoda</taxon>
        <taxon>Insecta</taxon>
        <taxon>Pterygota</taxon>
        <taxon>Neoptera</taxon>
        <taxon>Endopterygota</taxon>
        <taxon>Coleoptera</taxon>
        <taxon>Polyphaga</taxon>
        <taxon>Cucujiformia</taxon>
        <taxon>Chrysomeloidea</taxon>
        <taxon>Chrysomelidae</taxon>
        <taxon>Chrysomelinae</taxon>
        <taxon>Chrysomelini</taxon>
        <taxon>Phaedon</taxon>
    </lineage>
</organism>
<keyword evidence="3 6" id="KW-0812">Transmembrane</keyword>
<dbReference type="Proteomes" id="UP001153737">
    <property type="component" value="Chromosome 2"/>
</dbReference>
<comment type="similarity">
    <text evidence="2 6">Belongs to the SURF1 family.</text>
</comment>
<evidence type="ECO:0000256" key="5">
    <source>
        <dbReference type="ARBA" id="ARBA00023136"/>
    </source>
</evidence>
<sequence>MNVLKHKFKKVIFHVTERVYSPKSYFSISRPLHQLCKIDSFGWFLLTIPASTFSLGVWQIQRKSWKEALIADLEEKTNSQPTSLPENIVEINQLEYKPVHVRGQFLHDKELYMGPRSLLVHGDASSNSSLVSGNSSSGYLVVTPFKLEGRDETILVNRGWVPAKQKDPRTRQRGQVEGTVDVIGIVRTNENRPNFAMKNQEGSNCYFYRDLETMATKAGTAPIYLDATIDYDVPLGPVGGQTRISMRNEHLSYILTWFSLSGATSFMWYKKFWK</sequence>
<feature type="transmembrane region" description="Helical" evidence="6">
    <location>
        <begin position="251"/>
        <end position="269"/>
    </location>
</feature>
<keyword evidence="6" id="KW-0496">Mitochondrion</keyword>
<dbReference type="Pfam" id="PF02104">
    <property type="entry name" value="SURF1"/>
    <property type="match status" value="1"/>
</dbReference>
<gene>
    <name evidence="7" type="ORF">PHAECO_LOCUS6899</name>
</gene>
<dbReference type="PANTHER" id="PTHR23427:SF2">
    <property type="entry name" value="SURFEIT LOCUS PROTEIN 1"/>
    <property type="match status" value="1"/>
</dbReference>
<comment type="subcellular location">
    <subcellularLocation>
        <location evidence="1">Membrane</location>
    </subcellularLocation>
    <subcellularLocation>
        <location evidence="6">Mitochondrion inner membrane</location>
        <topology evidence="6">Multi-pass membrane protein</topology>
    </subcellularLocation>
</comment>
<reference evidence="7" key="1">
    <citation type="submission" date="2022-01" db="EMBL/GenBank/DDBJ databases">
        <authorList>
            <person name="King R."/>
        </authorList>
    </citation>
    <scope>NUCLEOTIDE SEQUENCE</scope>
</reference>
<keyword evidence="5 6" id="KW-0472">Membrane</keyword>
<dbReference type="GO" id="GO:0005743">
    <property type="term" value="C:mitochondrial inner membrane"/>
    <property type="evidence" value="ECO:0007669"/>
    <property type="project" value="UniProtKB-SubCell"/>
</dbReference>
<protein>
    <recommendedName>
        <fullName evidence="6">SURF1-like protein</fullName>
    </recommendedName>
</protein>
<evidence type="ECO:0000256" key="6">
    <source>
        <dbReference type="RuleBase" id="RU363076"/>
    </source>
</evidence>
<keyword evidence="4 6" id="KW-1133">Transmembrane helix</keyword>
<dbReference type="AlphaFoldDB" id="A0A9N9SJ18"/>
<dbReference type="EMBL" id="OU896708">
    <property type="protein sequence ID" value="CAG9818929.1"/>
    <property type="molecule type" value="Genomic_DNA"/>
</dbReference>
<keyword evidence="6" id="KW-0999">Mitochondrion inner membrane</keyword>
<comment type="function">
    <text evidence="6">Probably involved in the biogenesis of the COX complex.</text>
</comment>
<accession>A0A9N9SJ18</accession>
<evidence type="ECO:0000313" key="7">
    <source>
        <dbReference type="EMBL" id="CAG9818929.1"/>
    </source>
</evidence>
<dbReference type="InterPro" id="IPR002994">
    <property type="entry name" value="Surf1/Shy1"/>
</dbReference>